<dbReference type="Proteomes" id="UP000283128">
    <property type="component" value="Unassembled WGS sequence"/>
</dbReference>
<name>A0A3S2W294_9ACTN</name>
<dbReference type="GO" id="GO:0042956">
    <property type="term" value="P:maltodextrin transmembrane transport"/>
    <property type="evidence" value="ECO:0007669"/>
    <property type="project" value="TreeGrafter"/>
</dbReference>
<dbReference type="GO" id="GO:1901982">
    <property type="term" value="F:maltose binding"/>
    <property type="evidence" value="ECO:0007669"/>
    <property type="project" value="TreeGrafter"/>
</dbReference>
<organism evidence="5 6">
    <name type="scientific">Streptomyces antnestii</name>
    <dbReference type="NCBI Taxonomy" id="2494256"/>
    <lineage>
        <taxon>Bacteria</taxon>
        <taxon>Bacillati</taxon>
        <taxon>Actinomycetota</taxon>
        <taxon>Actinomycetes</taxon>
        <taxon>Kitasatosporales</taxon>
        <taxon>Streptomycetaceae</taxon>
        <taxon>Streptomyces</taxon>
    </lineage>
</organism>
<evidence type="ECO:0000256" key="2">
    <source>
        <dbReference type="ARBA" id="ARBA00022448"/>
    </source>
</evidence>
<accession>A0A3S2W294</accession>
<dbReference type="Pfam" id="PF01547">
    <property type="entry name" value="SBP_bac_1"/>
    <property type="match status" value="1"/>
</dbReference>
<gene>
    <name evidence="5" type="ORF">EOT10_14590</name>
</gene>
<dbReference type="PANTHER" id="PTHR30061:SF50">
    <property type="entry name" value="MALTOSE_MALTODEXTRIN-BINDING PERIPLASMIC PROTEIN"/>
    <property type="match status" value="1"/>
</dbReference>
<keyword evidence="3 4" id="KW-0732">Signal</keyword>
<evidence type="ECO:0000256" key="1">
    <source>
        <dbReference type="ARBA" id="ARBA00008520"/>
    </source>
</evidence>
<dbReference type="OrthoDB" id="9795467at2"/>
<feature type="chain" id="PRO_5038860042" evidence="4">
    <location>
        <begin position="28"/>
        <end position="446"/>
    </location>
</feature>
<dbReference type="AlphaFoldDB" id="A0A3S2W294"/>
<dbReference type="GO" id="GO:0055052">
    <property type="term" value="C:ATP-binding cassette (ABC) transporter complex, substrate-binding subunit-containing"/>
    <property type="evidence" value="ECO:0007669"/>
    <property type="project" value="TreeGrafter"/>
</dbReference>
<reference evidence="5 6" key="1">
    <citation type="submission" date="2019-01" db="EMBL/GenBank/DDBJ databases">
        <title>Genome sequences of Streptomyces and Rhizobium isolates collected from root and soil.</title>
        <authorList>
            <person name="Chhettri S."/>
            <person name="Sevigny J.L."/>
            <person name="Sen A."/>
            <person name="Ennis N."/>
            <person name="Tisa L."/>
        </authorList>
    </citation>
    <scope>NUCLEOTIDE SEQUENCE [LARGE SCALE GENOMIC DNA]</scope>
    <source>
        <strain evidence="5 6">San01</strain>
    </source>
</reference>
<evidence type="ECO:0000256" key="4">
    <source>
        <dbReference type="SAM" id="SignalP"/>
    </source>
</evidence>
<dbReference type="EMBL" id="RZYA01000006">
    <property type="protein sequence ID" value="RVU24266.1"/>
    <property type="molecule type" value="Genomic_DNA"/>
</dbReference>
<dbReference type="SUPFAM" id="SSF53850">
    <property type="entry name" value="Periplasmic binding protein-like II"/>
    <property type="match status" value="1"/>
</dbReference>
<keyword evidence="6" id="KW-1185">Reference proteome</keyword>
<dbReference type="GO" id="GO:0015768">
    <property type="term" value="P:maltose transport"/>
    <property type="evidence" value="ECO:0007669"/>
    <property type="project" value="TreeGrafter"/>
</dbReference>
<dbReference type="Gene3D" id="3.40.190.10">
    <property type="entry name" value="Periplasmic binding protein-like II"/>
    <property type="match status" value="2"/>
</dbReference>
<evidence type="ECO:0000313" key="6">
    <source>
        <dbReference type="Proteomes" id="UP000283128"/>
    </source>
</evidence>
<comment type="similarity">
    <text evidence="1">Belongs to the bacterial solute-binding protein 1 family.</text>
</comment>
<dbReference type="CDD" id="cd14748">
    <property type="entry name" value="PBP2_UgpB"/>
    <property type="match status" value="1"/>
</dbReference>
<dbReference type="InterPro" id="IPR006059">
    <property type="entry name" value="SBP"/>
</dbReference>
<evidence type="ECO:0000313" key="5">
    <source>
        <dbReference type="EMBL" id="RVU24266.1"/>
    </source>
</evidence>
<evidence type="ECO:0000256" key="3">
    <source>
        <dbReference type="ARBA" id="ARBA00022729"/>
    </source>
</evidence>
<comment type="caution">
    <text evidence="5">The sequence shown here is derived from an EMBL/GenBank/DDBJ whole genome shotgun (WGS) entry which is preliminary data.</text>
</comment>
<protein>
    <submittedName>
        <fullName evidence="5">ABC transporter substrate-binding protein</fullName>
    </submittedName>
</protein>
<proteinExistence type="inferred from homology"/>
<feature type="signal peptide" evidence="4">
    <location>
        <begin position="1"/>
        <end position="27"/>
    </location>
</feature>
<sequence length="446" mass="48847">MPRWRIPLRAPVALAAAGLLLSGCANPSVGSADDDPTKPVTLKFWHGWSAPGEVKAINDSIARFEKLHPNIRVESTGNVTDATINQALRAGGGEAPDVVTSFTTNNVGQYCDSGMWADLDPFMRKSGLDKTKVFPKTLLDYTSYDGDQCALPLLADAYGMYYNKDAFDEAGISRPPRTMSELEADAKKLTKRAGGGSYKRVGFMPNFRLYQNSPDRLFAQWGPTYFDAKGDSRLAKDPATSKFFDTAHKLVEAQGGYNALERFRTSFGDEMSTQNAFMNGKLAMHLDGEWRGLMLNEAKVGFDWGVAPLPVPDDQAGTYGRGYLTGTVAGIAHSSRHQNAAWELVKYLTADTDQVVSFANAIHNVPSTFAALKSPKLDADPTFRTFLDIAQNKYSQVMPPSTNGGMYITSLQDFSYSVEAGKVHDLEKGLRELDRQIDADTLQSKS</sequence>
<dbReference type="RefSeq" id="WP_127828624.1">
    <property type="nucleotide sequence ID" value="NZ_RZYA01000006.1"/>
</dbReference>
<dbReference type="PROSITE" id="PS51257">
    <property type="entry name" value="PROKAR_LIPOPROTEIN"/>
    <property type="match status" value="1"/>
</dbReference>
<dbReference type="PANTHER" id="PTHR30061">
    <property type="entry name" value="MALTOSE-BINDING PERIPLASMIC PROTEIN"/>
    <property type="match status" value="1"/>
</dbReference>
<keyword evidence="2" id="KW-0813">Transport</keyword>